<keyword evidence="1" id="KW-0479">Metal-binding</keyword>
<dbReference type="PANTHER" id="PTHR31668:SF26">
    <property type="entry name" value="GLUCOSE TRANSPORT TRANSCRIPTION REGULATOR RGT1-RELATED"/>
    <property type="match status" value="1"/>
</dbReference>
<feature type="compositionally biased region" description="Low complexity" evidence="7">
    <location>
        <begin position="104"/>
        <end position="123"/>
    </location>
</feature>
<dbReference type="SUPFAM" id="SSF57701">
    <property type="entry name" value="Zn2/Cys6 DNA-binding domain"/>
    <property type="match status" value="1"/>
</dbReference>
<evidence type="ECO:0000256" key="3">
    <source>
        <dbReference type="ARBA" id="ARBA00023015"/>
    </source>
</evidence>
<feature type="region of interest" description="Disordered" evidence="7">
    <location>
        <begin position="58"/>
        <end position="160"/>
    </location>
</feature>
<dbReference type="Gene3D" id="4.10.240.10">
    <property type="entry name" value="Zn(2)-C6 fungal-type DNA-binding domain"/>
    <property type="match status" value="1"/>
</dbReference>
<accession>A0A1E4SW53</accession>
<dbReference type="GO" id="GO:0003677">
    <property type="term" value="F:DNA binding"/>
    <property type="evidence" value="ECO:0007669"/>
    <property type="project" value="UniProtKB-KW"/>
</dbReference>
<proteinExistence type="predicted"/>
<evidence type="ECO:0000256" key="2">
    <source>
        <dbReference type="ARBA" id="ARBA00022833"/>
    </source>
</evidence>
<organism evidence="9 10">
    <name type="scientific">[Candida] arabinofermentans NRRL YB-2248</name>
    <dbReference type="NCBI Taxonomy" id="983967"/>
    <lineage>
        <taxon>Eukaryota</taxon>
        <taxon>Fungi</taxon>
        <taxon>Dikarya</taxon>
        <taxon>Ascomycota</taxon>
        <taxon>Saccharomycotina</taxon>
        <taxon>Pichiomycetes</taxon>
        <taxon>Pichiales</taxon>
        <taxon>Pichiaceae</taxon>
        <taxon>Ogataea</taxon>
        <taxon>Ogataea/Candida clade</taxon>
    </lineage>
</organism>
<keyword evidence="3" id="KW-0805">Transcription regulation</keyword>
<keyword evidence="2" id="KW-0862">Zinc</keyword>
<dbReference type="PANTHER" id="PTHR31668">
    <property type="entry name" value="GLUCOSE TRANSPORT TRANSCRIPTION REGULATOR RGT1-RELATED-RELATED"/>
    <property type="match status" value="1"/>
</dbReference>
<dbReference type="AlphaFoldDB" id="A0A1E4SW53"/>
<evidence type="ECO:0000259" key="8">
    <source>
        <dbReference type="PROSITE" id="PS50048"/>
    </source>
</evidence>
<evidence type="ECO:0000256" key="7">
    <source>
        <dbReference type="SAM" id="MobiDB-lite"/>
    </source>
</evidence>
<dbReference type="CDD" id="cd00067">
    <property type="entry name" value="GAL4"/>
    <property type="match status" value="1"/>
</dbReference>
<dbReference type="GO" id="GO:0000981">
    <property type="term" value="F:DNA-binding transcription factor activity, RNA polymerase II-specific"/>
    <property type="evidence" value="ECO:0007669"/>
    <property type="project" value="InterPro"/>
</dbReference>
<evidence type="ECO:0000256" key="1">
    <source>
        <dbReference type="ARBA" id="ARBA00022723"/>
    </source>
</evidence>
<feature type="non-terminal residue" evidence="9">
    <location>
        <position position="696"/>
    </location>
</feature>
<reference evidence="10" key="1">
    <citation type="submission" date="2016-04" db="EMBL/GenBank/DDBJ databases">
        <title>Comparative genomics of biotechnologically important yeasts.</title>
        <authorList>
            <consortium name="DOE Joint Genome Institute"/>
            <person name="Riley R."/>
            <person name="Haridas S."/>
            <person name="Wolfe K.H."/>
            <person name="Lopes M.R."/>
            <person name="Hittinger C.T."/>
            <person name="Goker M."/>
            <person name="Salamov A."/>
            <person name="Wisecaver J."/>
            <person name="Long T.M."/>
            <person name="Aerts A.L."/>
            <person name="Barry K."/>
            <person name="Choi C."/>
            <person name="Clum A."/>
            <person name="Coughlan A.Y."/>
            <person name="Deshpande S."/>
            <person name="Douglass A.P."/>
            <person name="Hanson S.J."/>
            <person name="Klenk H.-P."/>
            <person name="Labutti K."/>
            <person name="Lapidus A."/>
            <person name="Lindquist E."/>
            <person name="Lipzen A."/>
            <person name="Meier-Kolthoff J.P."/>
            <person name="Ohm R.A."/>
            <person name="Otillar R.P."/>
            <person name="Pangilinan J."/>
            <person name="Peng Y."/>
            <person name="Rokas A."/>
            <person name="Rosa C.A."/>
            <person name="Scheuner C."/>
            <person name="Sibirny A.A."/>
            <person name="Slot J.C."/>
            <person name="Stielow J.B."/>
            <person name="Sun H."/>
            <person name="Kurtzman C.P."/>
            <person name="Blackwell M."/>
            <person name="Grigoriev I.V."/>
            <person name="Jeffries T.W."/>
        </authorList>
    </citation>
    <scope>NUCLEOTIDE SEQUENCE [LARGE SCALE GENOMIC DNA]</scope>
    <source>
        <strain evidence="10">NRRL YB-2248</strain>
    </source>
</reference>
<feature type="domain" description="Zn(2)-C6 fungal-type" evidence="8">
    <location>
        <begin position="18"/>
        <end position="56"/>
    </location>
</feature>
<keyword evidence="4" id="KW-0238">DNA-binding</keyword>
<evidence type="ECO:0000313" key="9">
    <source>
        <dbReference type="EMBL" id="ODV83738.1"/>
    </source>
</evidence>
<evidence type="ECO:0000256" key="5">
    <source>
        <dbReference type="ARBA" id="ARBA00023163"/>
    </source>
</evidence>
<dbReference type="EMBL" id="KV453861">
    <property type="protein sequence ID" value="ODV83738.1"/>
    <property type="molecule type" value="Genomic_DNA"/>
</dbReference>
<sequence length="696" mass="78752">GMPGSEVPPRKRSKVSRACDACRRKKIRCDASLNMSNSQVTKLCTNCERGGDICTFTRVPLKRGPTKGYSKGSDDGNSTVNGPSSNRGQVPHVILPPLNSLASQQQKQQQQQQQFQQQQQGQQLGMSTSILPPLQGRARSTSLNSLTSQSQTGQPQSQPMFWKVPYDMPHFDGRRGSVDSISSSISGSFSPSNRASSITGSVPGLVNSPRLRAASGVESVGTSDSEDEFLISNASKLSRNSFQIPITSRSPANSFVKDPTISPAASHTSLNSINQGMARVSFPHSKNSNLLKSIEFNADLYYSKLDSQYPLLPKRQDLIEIIERLDPDQYKTVLEIFNASLQIINSVDLNFDFNTIISHFQQISLLYASKSFIYNNENAKILFLTSLTLLNYAVLLSGHDYSIGLSISFSIFNDWRIFSSDPKLLSFRNLMNLLIFDNIYSLMFGTPRNSDLHARIDDEFIDQYLKSIEFQENESYEYFIIGLHMLQLSRRSNYFERIHEFTEFKVNDHLSDKIKFLKIMRCDSELYMFFKNIEPSFQSMNSAKDTDDLIFELQLRFSKLTKETTNLIDEQLNDFEKIRFNPLLPAIIVKCFKMLKELESLTGSLIKLNKVIQNDDFKTRLPKLLESINTNISRIGVMRAPLPFLRSLIAKFSSRNDEIQFDVNGSPLDVVKSWGSQTANFLAVRAQRDYIDGWYS</sequence>
<feature type="non-terminal residue" evidence="9">
    <location>
        <position position="1"/>
    </location>
</feature>
<name>A0A1E4SW53_9ASCO</name>
<keyword evidence="5" id="KW-0804">Transcription</keyword>
<dbReference type="InterPro" id="IPR050797">
    <property type="entry name" value="Carb_Metab_Trans_Reg"/>
</dbReference>
<feature type="compositionally biased region" description="Low complexity" evidence="7">
    <location>
        <begin position="140"/>
        <end position="159"/>
    </location>
</feature>
<keyword evidence="10" id="KW-1185">Reference proteome</keyword>
<evidence type="ECO:0000313" key="10">
    <source>
        <dbReference type="Proteomes" id="UP000094801"/>
    </source>
</evidence>
<dbReference type="InterPro" id="IPR001138">
    <property type="entry name" value="Zn2Cys6_DnaBD"/>
</dbReference>
<dbReference type="Proteomes" id="UP000094801">
    <property type="component" value="Unassembled WGS sequence"/>
</dbReference>
<protein>
    <recommendedName>
        <fullName evidence="8">Zn(2)-C6 fungal-type domain-containing protein</fullName>
    </recommendedName>
</protein>
<gene>
    <name evidence="9" type="ORF">CANARDRAFT_184317</name>
</gene>
<dbReference type="SMART" id="SM00066">
    <property type="entry name" value="GAL4"/>
    <property type="match status" value="1"/>
</dbReference>
<feature type="compositionally biased region" description="Polar residues" evidence="7">
    <location>
        <begin position="75"/>
        <end position="88"/>
    </location>
</feature>
<dbReference type="STRING" id="983967.A0A1E4SW53"/>
<evidence type="ECO:0000256" key="6">
    <source>
        <dbReference type="ARBA" id="ARBA00023242"/>
    </source>
</evidence>
<evidence type="ECO:0000256" key="4">
    <source>
        <dbReference type="ARBA" id="ARBA00023125"/>
    </source>
</evidence>
<keyword evidence="6" id="KW-0539">Nucleus</keyword>
<dbReference type="OrthoDB" id="5426978at2759"/>
<dbReference type="InterPro" id="IPR036864">
    <property type="entry name" value="Zn2-C6_fun-type_DNA-bd_sf"/>
</dbReference>
<dbReference type="PROSITE" id="PS50048">
    <property type="entry name" value="ZN2_CY6_FUNGAL_2"/>
    <property type="match status" value="1"/>
</dbReference>
<dbReference type="GO" id="GO:0008270">
    <property type="term" value="F:zinc ion binding"/>
    <property type="evidence" value="ECO:0007669"/>
    <property type="project" value="InterPro"/>
</dbReference>
<dbReference type="Pfam" id="PF00172">
    <property type="entry name" value="Zn_clus"/>
    <property type="match status" value="1"/>
</dbReference>